<dbReference type="AlphaFoldDB" id="A0A915WRP6"/>
<dbReference type="GeneID" id="74568258"/>
<proteinExistence type="predicted"/>
<organism evidence="1 2">
    <name type="scientific">Nanobdella aerobiophila</name>
    <dbReference type="NCBI Taxonomy" id="2586965"/>
    <lineage>
        <taxon>Archaea</taxon>
        <taxon>Nanobdellota</taxon>
        <taxon>Nanobdellia</taxon>
        <taxon>Nanobdellales</taxon>
        <taxon>Nanobdellaceae</taxon>
        <taxon>Nanobdella</taxon>
    </lineage>
</organism>
<dbReference type="EMBL" id="AP019769">
    <property type="protein sequence ID" value="BBL45474.1"/>
    <property type="molecule type" value="Genomic_DNA"/>
</dbReference>
<dbReference type="KEGG" id="naer:MJ1_0307"/>
<dbReference type="RefSeq" id="WP_258393505.1">
    <property type="nucleotide sequence ID" value="NZ_AP019769.1"/>
</dbReference>
<evidence type="ECO:0000313" key="1">
    <source>
        <dbReference type="EMBL" id="BBL45474.1"/>
    </source>
</evidence>
<evidence type="ECO:0000313" key="2">
    <source>
        <dbReference type="Proteomes" id="UP001055553"/>
    </source>
</evidence>
<dbReference type="Proteomes" id="UP001055553">
    <property type="component" value="Chromosome"/>
</dbReference>
<name>A0A915WRP6_9ARCH</name>
<protein>
    <submittedName>
        <fullName evidence="1">Uncharacterized protein</fullName>
    </submittedName>
</protein>
<sequence length="106" mass="13067">MEVFEEFIESGNDNFNKKRYTAAVRDYATAIFLMIDIYLKRYNIRIKNHNERFDVLKSLKEDNIIKRLLDIYEVIFEIYRKTYYNKLSDEEAKLLKEYSDEVRRYI</sequence>
<keyword evidence="2" id="KW-1185">Reference proteome</keyword>
<reference evidence="2" key="1">
    <citation type="journal article" date="2022" name="Int. J. Syst. Evol. Microbiol.">
        <title>Nanobdella aerobiophila gen. nov., sp. nov., a thermoacidophilic, obligate ectosymbiotic archaeon, and proposal of Nanobdellaceae fam. nov., Nanobdellales ord. nov. and Nanobdellia class. nov.</title>
        <authorList>
            <person name="Kato S."/>
            <person name="Ogasawara A."/>
            <person name="Itoh T."/>
            <person name="Sakai H.D."/>
            <person name="Shimizu M."/>
            <person name="Yuki M."/>
            <person name="Kaneko M."/>
            <person name="Takashina T."/>
            <person name="Ohkuma M."/>
        </authorList>
    </citation>
    <scope>NUCLEOTIDE SEQUENCE [LARGE SCALE GENOMIC DNA]</scope>
    <source>
        <strain evidence="2">MJ1</strain>
    </source>
</reference>
<accession>A0A915WRP6</accession>
<gene>
    <name evidence="1" type="ORF">MJ1_0307</name>
</gene>